<dbReference type="AlphaFoldDB" id="K0IKF8"/>
<sequence length="66" mass="7820">MGGISKTKLMYNTYVSYSKLKQHVNLLILSGLLEYDSIDHVYRTTEKGINFLNTYKQIRRLHIHDF</sequence>
<dbReference type="InterPro" id="IPR036388">
    <property type="entry name" value="WH-like_DNA-bd_sf"/>
</dbReference>
<accession>K0IKF8</accession>
<feature type="domain" description="ArnR1-like winged helix-turn-helix" evidence="1">
    <location>
        <begin position="2"/>
        <end position="61"/>
    </location>
</feature>
<gene>
    <name evidence="2" type="ordered locus">Ngar_c28130</name>
</gene>
<name>K0IKF8_NITGG</name>
<dbReference type="Gene3D" id="1.10.10.10">
    <property type="entry name" value="Winged helix-like DNA-binding domain superfamily/Winged helix DNA-binding domain"/>
    <property type="match status" value="1"/>
</dbReference>
<reference evidence="2 3" key="1">
    <citation type="journal article" date="2012" name="Environ. Microbiol.">
        <title>The genome of the ammonia-oxidizing Candidatus Nitrososphaera gargensis: insights into metabolic versatility and environmental adaptations.</title>
        <authorList>
            <person name="Spang A."/>
            <person name="Poehlein A."/>
            <person name="Offre P."/>
            <person name="Zumbragel S."/>
            <person name="Haider S."/>
            <person name="Rychlik N."/>
            <person name="Nowka B."/>
            <person name="Schmeisser C."/>
            <person name="Lebedeva E.V."/>
            <person name="Rattei T."/>
            <person name="Bohm C."/>
            <person name="Schmid M."/>
            <person name="Galushko A."/>
            <person name="Hatzenpichler R."/>
            <person name="Weinmaier T."/>
            <person name="Daniel R."/>
            <person name="Schleper C."/>
            <person name="Spieck E."/>
            <person name="Streit W."/>
            <person name="Wagner M."/>
        </authorList>
    </citation>
    <scope>NUCLEOTIDE SEQUENCE [LARGE SCALE GENOMIC DNA]</scope>
    <source>
        <strain evidence="3">Ga9.2</strain>
    </source>
</reference>
<dbReference type="Pfam" id="PF14947">
    <property type="entry name" value="HTH_45"/>
    <property type="match status" value="1"/>
</dbReference>
<dbReference type="BioCyc" id="CNIT1237085:G1324-2813-MONOMER"/>
<proteinExistence type="predicted"/>
<dbReference type="EMBL" id="CP002408">
    <property type="protein sequence ID" value="AFU59733.1"/>
    <property type="molecule type" value="Genomic_DNA"/>
</dbReference>
<evidence type="ECO:0000313" key="2">
    <source>
        <dbReference type="EMBL" id="AFU59733.1"/>
    </source>
</evidence>
<evidence type="ECO:0000259" key="1">
    <source>
        <dbReference type="Pfam" id="PF14947"/>
    </source>
</evidence>
<organism evidence="2 3">
    <name type="scientific">Nitrososphaera gargensis (strain Ga9.2)</name>
    <dbReference type="NCBI Taxonomy" id="1237085"/>
    <lineage>
        <taxon>Archaea</taxon>
        <taxon>Nitrososphaerota</taxon>
        <taxon>Nitrososphaeria</taxon>
        <taxon>Nitrososphaerales</taxon>
        <taxon>Nitrososphaeraceae</taxon>
        <taxon>Nitrososphaera</taxon>
    </lineage>
</organism>
<dbReference type="SUPFAM" id="SSF46785">
    <property type="entry name" value="Winged helix' DNA-binding domain"/>
    <property type="match status" value="1"/>
</dbReference>
<dbReference type="KEGG" id="nga:Ngar_c28130"/>
<dbReference type="HOGENOM" id="CLU_2821041_0_0_2"/>
<keyword evidence="3" id="KW-1185">Reference proteome</keyword>
<dbReference type="InterPro" id="IPR036390">
    <property type="entry name" value="WH_DNA-bd_sf"/>
</dbReference>
<evidence type="ECO:0000313" key="3">
    <source>
        <dbReference type="Proteomes" id="UP000008037"/>
    </source>
</evidence>
<dbReference type="Proteomes" id="UP000008037">
    <property type="component" value="Chromosome"/>
</dbReference>
<dbReference type="InParanoid" id="K0IKF8"/>
<protein>
    <recommendedName>
        <fullName evidence="1">ArnR1-like winged helix-turn-helix domain-containing protein</fullName>
    </recommendedName>
</protein>
<dbReference type="InterPro" id="IPR038723">
    <property type="entry name" value="ArnR1-like_HTH"/>
</dbReference>